<gene>
    <name evidence="1" type="ORF">BN9_135100</name>
</gene>
<reference evidence="1 2" key="1">
    <citation type="submission" date="2012-05" db="EMBL/GenBank/DDBJ databases">
        <title>Recombination and specialization in a pathogen metapopulation.</title>
        <authorList>
            <person name="Gardiner A."/>
            <person name="Kemen E."/>
            <person name="Schultz-Larsen T."/>
            <person name="MacLean D."/>
            <person name="Van Oosterhout C."/>
            <person name="Jones J.D.G."/>
        </authorList>
    </citation>
    <scope>NUCLEOTIDE SEQUENCE [LARGE SCALE GENOMIC DNA]</scope>
    <source>
        <strain evidence="1 2">Ac Nc2</strain>
    </source>
</reference>
<dbReference type="EMBL" id="CAIX01002273">
    <property type="protein sequence ID" value="CCI11804.1"/>
    <property type="molecule type" value="Genomic_DNA"/>
</dbReference>
<keyword evidence="2" id="KW-1185">Reference proteome</keyword>
<evidence type="ECO:0000313" key="1">
    <source>
        <dbReference type="EMBL" id="CCI11804.1"/>
    </source>
</evidence>
<dbReference type="AlphaFoldDB" id="A0A024FYQ6"/>
<evidence type="ECO:0000313" key="2">
    <source>
        <dbReference type="Proteomes" id="UP000053237"/>
    </source>
</evidence>
<name>A0A024FYQ6_9STRA</name>
<comment type="caution">
    <text evidence="1">The sequence shown here is derived from an EMBL/GenBank/DDBJ whole genome shotgun (WGS) entry which is preliminary data.</text>
</comment>
<accession>A0A024FYQ6</accession>
<dbReference type="InParanoid" id="A0A024FYQ6"/>
<proteinExistence type="predicted"/>
<dbReference type="Proteomes" id="UP000053237">
    <property type="component" value="Unassembled WGS sequence"/>
</dbReference>
<protein>
    <submittedName>
        <fullName evidence="1">Uncharacterized protein</fullName>
    </submittedName>
</protein>
<organism evidence="1 2">
    <name type="scientific">Albugo candida</name>
    <dbReference type="NCBI Taxonomy" id="65357"/>
    <lineage>
        <taxon>Eukaryota</taxon>
        <taxon>Sar</taxon>
        <taxon>Stramenopiles</taxon>
        <taxon>Oomycota</taxon>
        <taxon>Peronosporomycetes</taxon>
        <taxon>Albuginales</taxon>
        <taxon>Albuginaceae</taxon>
        <taxon>Albugo</taxon>
    </lineage>
</organism>
<sequence>MIPSEARTGLKQAFSFDLNIKPDPEIDLEYMSTLAQQRSPSSTSDSKEIPLPDFGALTTEIHFDIGKGMQLNFFPCVTCLVVHEEVLLVSVEQAHIWITREKGKLKGLLNATKSVPIPRSSSRGRSFNLMISSYYNLYQLTIWQTFFAETPRQKNGSGIEVKKIHD</sequence>